<protein>
    <submittedName>
        <fullName evidence="1">Uncharacterized protein</fullName>
    </submittedName>
</protein>
<dbReference type="AlphaFoldDB" id="L0RBE3"/>
<keyword evidence="2" id="KW-1185">Reference proteome</keyword>
<dbReference type="KEGG" id="dhy:DESAM_21209"/>
<evidence type="ECO:0000313" key="2">
    <source>
        <dbReference type="Proteomes" id="UP000010808"/>
    </source>
</evidence>
<evidence type="ECO:0000313" key="1">
    <source>
        <dbReference type="EMBL" id="CCO23490.1"/>
    </source>
</evidence>
<gene>
    <name evidence="1" type="ORF">DESAM_21209</name>
</gene>
<reference evidence="1 2" key="1">
    <citation type="submission" date="2012-10" db="EMBL/GenBank/DDBJ databases">
        <authorList>
            <person name="Genoscope - CEA"/>
        </authorList>
    </citation>
    <scope>NUCLEOTIDE SEQUENCE [LARGE SCALE GENOMIC DNA]</scope>
    <source>
        <strain evidence="2">AM13 / DSM 14728</strain>
    </source>
</reference>
<sequence>MYVEVKVFKDVISLFDRSVYLQQIAVNRKILVHEGSFNAEDYAKLYKPLYVFVLR</sequence>
<name>L0RBE3_9BACT</name>
<proteinExistence type="predicted"/>
<dbReference type="HOGENOM" id="CLU_3024699_0_0_7"/>
<dbReference type="STRING" id="1121451.DESAM_21209"/>
<dbReference type="EMBL" id="FO203522">
    <property type="protein sequence ID" value="CCO23490.1"/>
    <property type="molecule type" value="Genomic_DNA"/>
</dbReference>
<dbReference type="Proteomes" id="UP000010808">
    <property type="component" value="Chromosome"/>
</dbReference>
<organism evidence="1 2">
    <name type="scientific">Maridesulfovibrio hydrothermalis AM13 = DSM 14728</name>
    <dbReference type="NCBI Taxonomy" id="1121451"/>
    <lineage>
        <taxon>Bacteria</taxon>
        <taxon>Pseudomonadati</taxon>
        <taxon>Thermodesulfobacteriota</taxon>
        <taxon>Desulfovibrionia</taxon>
        <taxon>Desulfovibrionales</taxon>
        <taxon>Desulfovibrionaceae</taxon>
        <taxon>Maridesulfovibrio</taxon>
    </lineage>
</organism>
<accession>L0RBE3</accession>